<dbReference type="Proteomes" id="UP001281761">
    <property type="component" value="Unassembled WGS sequence"/>
</dbReference>
<proteinExistence type="predicted"/>
<keyword evidence="3" id="KW-1185">Reference proteome</keyword>
<protein>
    <submittedName>
        <fullName evidence="2">Uncharacterized protein</fullName>
    </submittedName>
</protein>
<comment type="caution">
    <text evidence="2">The sequence shown here is derived from an EMBL/GenBank/DDBJ whole genome shotgun (WGS) entry which is preliminary data.</text>
</comment>
<reference evidence="2 3" key="1">
    <citation type="journal article" date="2022" name="bioRxiv">
        <title>Genomics of Preaxostyla Flagellates Illuminates Evolutionary Transitions and the Path Towards Mitochondrial Loss.</title>
        <authorList>
            <person name="Novak L.V.F."/>
            <person name="Treitli S.C."/>
            <person name="Pyrih J."/>
            <person name="Halakuc P."/>
            <person name="Pipaliya S.V."/>
            <person name="Vacek V."/>
            <person name="Brzon O."/>
            <person name="Soukal P."/>
            <person name="Eme L."/>
            <person name="Dacks J.B."/>
            <person name="Karnkowska A."/>
            <person name="Elias M."/>
            <person name="Hampl V."/>
        </authorList>
    </citation>
    <scope>NUCLEOTIDE SEQUENCE [LARGE SCALE GENOMIC DNA]</scope>
    <source>
        <strain evidence="2">NAU3</strain>
        <tissue evidence="2">Gut</tissue>
    </source>
</reference>
<organism evidence="2 3">
    <name type="scientific">Blattamonas nauphoetae</name>
    <dbReference type="NCBI Taxonomy" id="2049346"/>
    <lineage>
        <taxon>Eukaryota</taxon>
        <taxon>Metamonada</taxon>
        <taxon>Preaxostyla</taxon>
        <taxon>Oxymonadida</taxon>
        <taxon>Blattamonas</taxon>
    </lineage>
</organism>
<name>A0ABQ9Y316_9EUKA</name>
<gene>
    <name evidence="2" type="ORF">BLNAU_6842</name>
</gene>
<evidence type="ECO:0000256" key="1">
    <source>
        <dbReference type="SAM" id="MobiDB-lite"/>
    </source>
</evidence>
<evidence type="ECO:0000313" key="2">
    <source>
        <dbReference type="EMBL" id="KAK2958138.1"/>
    </source>
</evidence>
<feature type="region of interest" description="Disordered" evidence="1">
    <location>
        <begin position="1"/>
        <end position="45"/>
    </location>
</feature>
<evidence type="ECO:0000313" key="3">
    <source>
        <dbReference type="Proteomes" id="UP001281761"/>
    </source>
</evidence>
<sequence length="92" mass="9935">MTDKNSGRRNSVSLFVPLDDDTLTDHPLSPHSFPKPPPAALEKRTRLPLADVSRRGTSEHNGVQTDKQNTNTVGLASCHIVSAVTTNLAECT</sequence>
<accession>A0ABQ9Y316</accession>
<dbReference type="EMBL" id="JARBJD010000040">
    <property type="protein sequence ID" value="KAK2958138.1"/>
    <property type="molecule type" value="Genomic_DNA"/>
</dbReference>